<protein>
    <submittedName>
        <fullName evidence="1">Uncharacterized protein</fullName>
    </submittedName>
</protein>
<name>A0AAV3RNM1_LITER</name>
<reference evidence="1 2" key="1">
    <citation type="submission" date="2024-01" db="EMBL/GenBank/DDBJ databases">
        <title>The complete chloroplast genome sequence of Lithospermum erythrorhizon: insights into the phylogenetic relationship among Boraginaceae species and the maternal lineages of purple gromwells.</title>
        <authorList>
            <person name="Okada T."/>
            <person name="Watanabe K."/>
        </authorList>
    </citation>
    <scope>NUCLEOTIDE SEQUENCE [LARGE SCALE GENOMIC DNA]</scope>
</reference>
<dbReference type="EMBL" id="BAABME010011000">
    <property type="protein sequence ID" value="GAA0183084.1"/>
    <property type="molecule type" value="Genomic_DNA"/>
</dbReference>
<evidence type="ECO:0000313" key="2">
    <source>
        <dbReference type="Proteomes" id="UP001454036"/>
    </source>
</evidence>
<comment type="caution">
    <text evidence="1">The sequence shown here is derived from an EMBL/GenBank/DDBJ whole genome shotgun (WGS) entry which is preliminary data.</text>
</comment>
<proteinExistence type="predicted"/>
<dbReference type="AlphaFoldDB" id="A0AAV3RNM1"/>
<keyword evidence="2" id="KW-1185">Reference proteome</keyword>
<evidence type="ECO:0000313" key="1">
    <source>
        <dbReference type="EMBL" id="GAA0183084.1"/>
    </source>
</evidence>
<sequence length="142" mass="15613">MSRYSWRTRMRISSWSAPRVVPVLKTLVGSFLLKGTLRTSSCGFPFFGLSSGTYRVHTFLSGASSTLLDEDPAFIRALICFVEAKNIFPMEALRGSSIQSFLPLPPSSFVILEAVEGDAPRKISSVVSPIRCPDPVQKASHF</sequence>
<dbReference type="Proteomes" id="UP001454036">
    <property type="component" value="Unassembled WGS sequence"/>
</dbReference>
<organism evidence="1 2">
    <name type="scientific">Lithospermum erythrorhizon</name>
    <name type="common">Purple gromwell</name>
    <name type="synonym">Lithospermum officinale var. erythrorhizon</name>
    <dbReference type="NCBI Taxonomy" id="34254"/>
    <lineage>
        <taxon>Eukaryota</taxon>
        <taxon>Viridiplantae</taxon>
        <taxon>Streptophyta</taxon>
        <taxon>Embryophyta</taxon>
        <taxon>Tracheophyta</taxon>
        <taxon>Spermatophyta</taxon>
        <taxon>Magnoliopsida</taxon>
        <taxon>eudicotyledons</taxon>
        <taxon>Gunneridae</taxon>
        <taxon>Pentapetalae</taxon>
        <taxon>asterids</taxon>
        <taxon>lamiids</taxon>
        <taxon>Boraginales</taxon>
        <taxon>Boraginaceae</taxon>
        <taxon>Boraginoideae</taxon>
        <taxon>Lithospermeae</taxon>
        <taxon>Lithospermum</taxon>
    </lineage>
</organism>
<accession>A0AAV3RNM1</accession>
<gene>
    <name evidence="1" type="ORF">LIER_30560</name>
</gene>